<keyword evidence="2" id="KW-0808">Transferase</keyword>
<evidence type="ECO:0000313" key="2">
    <source>
        <dbReference type="EMBL" id="SFI92202.1"/>
    </source>
</evidence>
<dbReference type="Proteomes" id="UP000199559">
    <property type="component" value="Unassembled WGS sequence"/>
</dbReference>
<evidence type="ECO:0000259" key="1">
    <source>
        <dbReference type="PROSITE" id="PS51186"/>
    </source>
</evidence>
<dbReference type="AlphaFoldDB" id="A0A1I3M5F7"/>
<dbReference type="PANTHER" id="PTHR43233:SF1">
    <property type="entry name" value="FAMILY N-ACETYLTRANSFERASE, PUTATIVE (AFU_ORTHOLOGUE AFUA_6G03350)-RELATED"/>
    <property type="match status" value="1"/>
</dbReference>
<feature type="domain" description="N-acetyltransferase" evidence="1">
    <location>
        <begin position="8"/>
        <end position="133"/>
    </location>
</feature>
<sequence length="133" mass="15036">MKNIEFKIGIRPNTSEIIKLYDSSGITRPTNDSNRISKMYKNSNLIITAWLNNELVGIARSLTDFCYACYLSDLAVNSEYQKEGIGKHLINLTKKEIGPQTTLILLSAPLAMEYYPKIGFDTIKNGFIIPRTE</sequence>
<evidence type="ECO:0000313" key="3">
    <source>
        <dbReference type="Proteomes" id="UP000199559"/>
    </source>
</evidence>
<dbReference type="STRING" id="1144750.SAMN05443431_10312"/>
<proteinExistence type="predicted"/>
<dbReference type="SUPFAM" id="SSF55729">
    <property type="entry name" value="Acyl-CoA N-acyltransferases (Nat)"/>
    <property type="match status" value="1"/>
</dbReference>
<reference evidence="3" key="1">
    <citation type="submission" date="2016-10" db="EMBL/GenBank/DDBJ databases">
        <authorList>
            <person name="Varghese N."/>
            <person name="Submissions S."/>
        </authorList>
    </citation>
    <scope>NUCLEOTIDE SEQUENCE [LARGE SCALE GENOMIC DNA]</scope>
    <source>
        <strain evidence="3">DSM 28881</strain>
    </source>
</reference>
<dbReference type="InterPro" id="IPR053144">
    <property type="entry name" value="Acetyltransferase_Butenolide"/>
</dbReference>
<keyword evidence="3" id="KW-1185">Reference proteome</keyword>
<dbReference type="PANTHER" id="PTHR43233">
    <property type="entry name" value="FAMILY N-ACETYLTRANSFERASE, PUTATIVE (AFU_ORTHOLOGUE AFUA_6G03350)-RELATED"/>
    <property type="match status" value="1"/>
</dbReference>
<dbReference type="PROSITE" id="PS51186">
    <property type="entry name" value="GNAT"/>
    <property type="match status" value="1"/>
</dbReference>
<dbReference type="Gene3D" id="3.40.630.30">
    <property type="match status" value="1"/>
</dbReference>
<accession>A0A1I3M5F7</accession>
<dbReference type="EMBL" id="FORM01000003">
    <property type="protein sequence ID" value="SFI92202.1"/>
    <property type="molecule type" value="Genomic_DNA"/>
</dbReference>
<organism evidence="2 3">
    <name type="scientific">Olleya namhaensis</name>
    <dbReference type="NCBI Taxonomy" id="1144750"/>
    <lineage>
        <taxon>Bacteria</taxon>
        <taxon>Pseudomonadati</taxon>
        <taxon>Bacteroidota</taxon>
        <taxon>Flavobacteriia</taxon>
        <taxon>Flavobacteriales</taxon>
        <taxon>Flavobacteriaceae</taxon>
    </lineage>
</organism>
<dbReference type="InterPro" id="IPR000182">
    <property type="entry name" value="GNAT_dom"/>
</dbReference>
<dbReference type="GO" id="GO:0016747">
    <property type="term" value="F:acyltransferase activity, transferring groups other than amino-acyl groups"/>
    <property type="evidence" value="ECO:0007669"/>
    <property type="project" value="InterPro"/>
</dbReference>
<protein>
    <submittedName>
        <fullName evidence="2">Acetyltransferase (GNAT) domain-containing protein</fullName>
    </submittedName>
</protein>
<dbReference type="CDD" id="cd04301">
    <property type="entry name" value="NAT_SF"/>
    <property type="match status" value="1"/>
</dbReference>
<gene>
    <name evidence="2" type="ORF">SAMN05443431_10312</name>
</gene>
<dbReference type="RefSeq" id="WP_090838378.1">
    <property type="nucleotide sequence ID" value="NZ_FORM01000003.1"/>
</dbReference>
<dbReference type="Pfam" id="PF13673">
    <property type="entry name" value="Acetyltransf_10"/>
    <property type="match status" value="1"/>
</dbReference>
<name>A0A1I3M5F7_9FLAO</name>
<dbReference type="InterPro" id="IPR016181">
    <property type="entry name" value="Acyl_CoA_acyltransferase"/>
</dbReference>